<keyword evidence="5" id="KW-1133">Transmembrane helix</keyword>
<dbReference type="PANTHER" id="PTHR34856">
    <property type="entry name" value="PROTEIN NRFD"/>
    <property type="match status" value="1"/>
</dbReference>
<keyword evidence="4" id="KW-0812">Transmembrane</keyword>
<evidence type="ECO:0000256" key="3">
    <source>
        <dbReference type="ARBA" id="ARBA00022475"/>
    </source>
</evidence>
<evidence type="ECO:0000256" key="4">
    <source>
        <dbReference type="ARBA" id="ARBA00022692"/>
    </source>
</evidence>
<comment type="similarity">
    <text evidence="2">Belongs to the NrfD family.</text>
</comment>
<dbReference type="AlphaFoldDB" id="A0A7C1FRJ2"/>
<dbReference type="InterPro" id="IPR005614">
    <property type="entry name" value="NrfD-like"/>
</dbReference>
<evidence type="ECO:0000256" key="6">
    <source>
        <dbReference type="ARBA" id="ARBA00023136"/>
    </source>
</evidence>
<dbReference type="Gene3D" id="1.20.1630.10">
    <property type="entry name" value="Formate dehydrogenase/DMSO reductase domain"/>
    <property type="match status" value="1"/>
</dbReference>
<sequence length="341" mass="36677">MTEILRWQHRRAPGEPVSAETRDSYYGLPVIHGPHWRWSIVFYFVLGGLAGGSAVLAAAARLVGGHWARPIVRAGRYLAFLAVLPGPLLLIIDLGRPERFHHMLRVVKLRSPMSLGVWGLIGFTATAFLNALQQAAEDGWLGQRNPAAHFLRRLPARILAAASTLPAFFLAGYTGVLLGATAVPLWARNALRLGPLFLCSALSSAAAMLALLVGRGPGNARARHALERVEQVALLGELVLLEAVQRGSGPVVGRPLSNGLEGWAYAGTRLSAGVALGLHIVTKMLPRRLRPPLRLVASLVALGDAFLLRAAMMFGGRRSAEDPAATFAITRRPEDPARQAR</sequence>
<name>A0A7C1FRJ2_THERO</name>
<evidence type="ECO:0000313" key="7">
    <source>
        <dbReference type="EMBL" id="HEF65208.1"/>
    </source>
</evidence>
<evidence type="ECO:0000256" key="5">
    <source>
        <dbReference type="ARBA" id="ARBA00022989"/>
    </source>
</evidence>
<keyword evidence="6" id="KW-0472">Membrane</keyword>
<reference evidence="7" key="1">
    <citation type="journal article" date="2020" name="mSystems">
        <title>Genome- and Community-Level Interaction Insights into Carbon Utilization and Element Cycling Functions of Hydrothermarchaeota in Hydrothermal Sediment.</title>
        <authorList>
            <person name="Zhou Z."/>
            <person name="Liu Y."/>
            <person name="Xu W."/>
            <person name="Pan J."/>
            <person name="Luo Z.H."/>
            <person name="Li M."/>
        </authorList>
    </citation>
    <scope>NUCLEOTIDE SEQUENCE [LARGE SCALE GENOMIC DNA]</scope>
    <source>
        <strain evidence="7">SpSt-222</strain>
    </source>
</reference>
<protein>
    <submittedName>
        <fullName evidence="7">Polysulfide reductase</fullName>
    </submittedName>
</protein>
<gene>
    <name evidence="7" type="ORF">ENP47_06400</name>
</gene>
<comment type="subcellular location">
    <subcellularLocation>
        <location evidence="1">Cell membrane</location>
        <topology evidence="1">Multi-pass membrane protein</topology>
    </subcellularLocation>
</comment>
<evidence type="ECO:0000256" key="1">
    <source>
        <dbReference type="ARBA" id="ARBA00004651"/>
    </source>
</evidence>
<organism evidence="7">
    <name type="scientific">Thermomicrobium roseum</name>
    <dbReference type="NCBI Taxonomy" id="500"/>
    <lineage>
        <taxon>Bacteria</taxon>
        <taxon>Pseudomonadati</taxon>
        <taxon>Thermomicrobiota</taxon>
        <taxon>Thermomicrobia</taxon>
        <taxon>Thermomicrobiales</taxon>
        <taxon>Thermomicrobiaceae</taxon>
        <taxon>Thermomicrobium</taxon>
    </lineage>
</organism>
<dbReference type="Pfam" id="PF03916">
    <property type="entry name" value="NrfD"/>
    <property type="match status" value="1"/>
</dbReference>
<dbReference type="PANTHER" id="PTHR34856:SF2">
    <property type="entry name" value="PROTEIN NRFD"/>
    <property type="match status" value="1"/>
</dbReference>
<proteinExistence type="inferred from homology"/>
<keyword evidence="3" id="KW-1003">Cell membrane</keyword>
<dbReference type="GO" id="GO:0005886">
    <property type="term" value="C:plasma membrane"/>
    <property type="evidence" value="ECO:0007669"/>
    <property type="project" value="UniProtKB-SubCell"/>
</dbReference>
<dbReference type="EMBL" id="DSJL01000011">
    <property type="protein sequence ID" value="HEF65208.1"/>
    <property type="molecule type" value="Genomic_DNA"/>
</dbReference>
<evidence type="ECO:0000256" key="2">
    <source>
        <dbReference type="ARBA" id="ARBA00008929"/>
    </source>
</evidence>
<comment type="caution">
    <text evidence="7">The sequence shown here is derived from an EMBL/GenBank/DDBJ whole genome shotgun (WGS) entry which is preliminary data.</text>
</comment>
<dbReference type="InterPro" id="IPR052049">
    <property type="entry name" value="Electron_transfer_protein"/>
</dbReference>
<accession>A0A7C1FRJ2</accession>